<evidence type="ECO:0000313" key="5">
    <source>
        <dbReference type="Proteomes" id="UP000261166"/>
    </source>
</evidence>
<feature type="transmembrane region" description="Helical" evidence="2">
    <location>
        <begin position="59"/>
        <end position="84"/>
    </location>
</feature>
<comment type="similarity">
    <text evidence="1">Belongs to the bacterial sugar transferase family.</text>
</comment>
<evidence type="ECO:0000313" key="4">
    <source>
        <dbReference type="EMBL" id="RGE71948.1"/>
    </source>
</evidence>
<sequence>MNVLEKEKIIGNTNLVSNEEEYVANLLKIKNYNYINSISKEVHPKSTLYTKVFKRVLDIMISLPAIIVLLPFNAVFALCTLIDVGRPILYKQTRVGMNGKLFNMVKFRNMNNKTDTDGKLLPPNQRVTKFGRIMRKFSLDEILNFWSVLKGDMSIIGPRPTPVFIYDRMSKRHKYRTAVRPGLECPRVIFVENGETYKYQRTYENDIWYVENVSFFLDVKMLLLLVKMVFSLKKRGKQAKGDGVTYFVGYDEEGRAISLKNYREIYGNKL</sequence>
<organism evidence="4 5">
    <name type="scientific">Eisenbergiella massiliensis</name>
    <dbReference type="NCBI Taxonomy" id="1720294"/>
    <lineage>
        <taxon>Bacteria</taxon>
        <taxon>Bacillati</taxon>
        <taxon>Bacillota</taxon>
        <taxon>Clostridia</taxon>
        <taxon>Lachnospirales</taxon>
        <taxon>Lachnospiraceae</taxon>
        <taxon>Eisenbergiella</taxon>
    </lineage>
</organism>
<evidence type="ECO:0000256" key="1">
    <source>
        <dbReference type="ARBA" id="ARBA00006464"/>
    </source>
</evidence>
<keyword evidence="2" id="KW-1133">Transmembrane helix</keyword>
<dbReference type="InterPro" id="IPR003362">
    <property type="entry name" value="Bact_transf"/>
</dbReference>
<protein>
    <submittedName>
        <fullName evidence="4">Sugar transferase</fullName>
    </submittedName>
</protein>
<keyword evidence="4" id="KW-0808">Transferase</keyword>
<comment type="caution">
    <text evidence="4">The sequence shown here is derived from an EMBL/GenBank/DDBJ whole genome shotgun (WGS) entry which is preliminary data.</text>
</comment>
<proteinExistence type="inferred from homology"/>
<dbReference type="GO" id="GO:0016780">
    <property type="term" value="F:phosphotransferase activity, for other substituted phosphate groups"/>
    <property type="evidence" value="ECO:0007669"/>
    <property type="project" value="TreeGrafter"/>
</dbReference>
<dbReference type="Pfam" id="PF02397">
    <property type="entry name" value="Bac_transf"/>
    <property type="match status" value="1"/>
</dbReference>
<accession>A0A3E3IXY7</accession>
<dbReference type="AlphaFoldDB" id="A0A3E3IXY7"/>
<keyword evidence="2" id="KW-0812">Transmembrane</keyword>
<dbReference type="RefSeq" id="WP_025488872.1">
    <property type="nucleotide sequence ID" value="NZ_JBKVAZ010000016.1"/>
</dbReference>
<dbReference type="PANTHER" id="PTHR30576:SF8">
    <property type="entry name" value="UNDECAPRENYL-PHOSPHATE GALACTOSE PHOSPHOTRANSFERASE"/>
    <property type="match status" value="1"/>
</dbReference>
<name>A0A3E3IXY7_9FIRM</name>
<dbReference type="PANTHER" id="PTHR30576">
    <property type="entry name" value="COLANIC BIOSYNTHESIS UDP-GLUCOSE LIPID CARRIER TRANSFERASE"/>
    <property type="match status" value="1"/>
</dbReference>
<dbReference type="OrthoDB" id="9808602at2"/>
<keyword evidence="2" id="KW-0472">Membrane</keyword>
<gene>
    <name evidence="4" type="ORF">DWY69_10775</name>
</gene>
<dbReference type="Proteomes" id="UP000261166">
    <property type="component" value="Unassembled WGS sequence"/>
</dbReference>
<reference evidence="4 5" key="1">
    <citation type="submission" date="2018-08" db="EMBL/GenBank/DDBJ databases">
        <title>A genome reference for cultivated species of the human gut microbiota.</title>
        <authorList>
            <person name="Zou Y."/>
            <person name="Xue W."/>
            <person name="Luo G."/>
        </authorList>
    </citation>
    <scope>NUCLEOTIDE SEQUENCE [LARGE SCALE GENOMIC DNA]</scope>
    <source>
        <strain evidence="4 5">AF26-4BH</strain>
    </source>
</reference>
<feature type="domain" description="Bacterial sugar transferase" evidence="3">
    <location>
        <begin position="54"/>
        <end position="230"/>
    </location>
</feature>
<dbReference type="EMBL" id="QVLU01000008">
    <property type="protein sequence ID" value="RGE71948.1"/>
    <property type="molecule type" value="Genomic_DNA"/>
</dbReference>
<evidence type="ECO:0000256" key="2">
    <source>
        <dbReference type="SAM" id="Phobius"/>
    </source>
</evidence>
<evidence type="ECO:0000259" key="3">
    <source>
        <dbReference type="Pfam" id="PF02397"/>
    </source>
</evidence>